<protein>
    <submittedName>
        <fullName evidence="2">Acetyltransferase (GNAT) family protein</fullName>
    </submittedName>
</protein>
<dbReference type="InterPro" id="IPR016181">
    <property type="entry name" value="Acyl_CoA_acyltransferase"/>
</dbReference>
<dbReference type="GO" id="GO:0016747">
    <property type="term" value="F:acyltransferase activity, transferring groups other than amino-acyl groups"/>
    <property type="evidence" value="ECO:0007669"/>
    <property type="project" value="InterPro"/>
</dbReference>
<organism evidence="2 3">
    <name type="scientific">Paracoccus isoporae</name>
    <dbReference type="NCBI Taxonomy" id="591205"/>
    <lineage>
        <taxon>Bacteria</taxon>
        <taxon>Pseudomonadati</taxon>
        <taxon>Pseudomonadota</taxon>
        <taxon>Alphaproteobacteria</taxon>
        <taxon>Rhodobacterales</taxon>
        <taxon>Paracoccaceae</taxon>
        <taxon>Paracoccus</taxon>
    </lineage>
</organism>
<dbReference type="AlphaFoldDB" id="A0A1G7ALW9"/>
<sequence length="173" mass="18667">MITLSSVRHADLASLAGLRQHPGQYANDGIDMIEDDTPGLSFHAIRADGELVGMFKLDPRYAERHRFAEPTDLGLRGVLIDRARQGRGLGTQAMCALPGYAAALYPGMRRLVLTVNLMNPAGYRVYRHAGFRDVGGIYAGGSRGPQHILWADLPLAEPAEARCSVDSSSPLPG</sequence>
<reference evidence="2 3" key="1">
    <citation type="submission" date="2016-10" db="EMBL/GenBank/DDBJ databases">
        <authorList>
            <person name="de Groot N.N."/>
        </authorList>
    </citation>
    <scope>NUCLEOTIDE SEQUENCE [LARGE SCALE GENOMIC DNA]</scope>
    <source>
        <strain evidence="2 3">DSM 22220</strain>
    </source>
</reference>
<dbReference type="Proteomes" id="UP000199344">
    <property type="component" value="Unassembled WGS sequence"/>
</dbReference>
<feature type="domain" description="N-acetyltransferase" evidence="1">
    <location>
        <begin position="2"/>
        <end position="160"/>
    </location>
</feature>
<dbReference type="SUPFAM" id="SSF55729">
    <property type="entry name" value="Acyl-CoA N-acyltransferases (Nat)"/>
    <property type="match status" value="1"/>
</dbReference>
<dbReference type="PROSITE" id="PS51186">
    <property type="entry name" value="GNAT"/>
    <property type="match status" value="1"/>
</dbReference>
<dbReference type="EMBL" id="FNAH01000004">
    <property type="protein sequence ID" value="SDE15710.1"/>
    <property type="molecule type" value="Genomic_DNA"/>
</dbReference>
<keyword evidence="3" id="KW-1185">Reference proteome</keyword>
<evidence type="ECO:0000259" key="1">
    <source>
        <dbReference type="PROSITE" id="PS51186"/>
    </source>
</evidence>
<name>A0A1G7ALW9_9RHOB</name>
<keyword evidence="2" id="KW-0808">Transferase</keyword>
<dbReference type="InterPro" id="IPR000182">
    <property type="entry name" value="GNAT_dom"/>
</dbReference>
<evidence type="ECO:0000313" key="2">
    <source>
        <dbReference type="EMBL" id="SDE15710.1"/>
    </source>
</evidence>
<accession>A0A1G7ALW9</accession>
<dbReference type="CDD" id="cd04301">
    <property type="entry name" value="NAT_SF"/>
    <property type="match status" value="1"/>
</dbReference>
<dbReference type="RefSeq" id="WP_090522923.1">
    <property type="nucleotide sequence ID" value="NZ_FNAH01000004.1"/>
</dbReference>
<dbReference type="OrthoDB" id="8304386at2"/>
<dbReference type="Pfam" id="PF00583">
    <property type="entry name" value="Acetyltransf_1"/>
    <property type="match status" value="1"/>
</dbReference>
<dbReference type="Gene3D" id="3.40.630.30">
    <property type="match status" value="1"/>
</dbReference>
<dbReference type="STRING" id="591205.SAMN05421538_104184"/>
<evidence type="ECO:0000313" key="3">
    <source>
        <dbReference type="Proteomes" id="UP000199344"/>
    </source>
</evidence>
<proteinExistence type="predicted"/>
<gene>
    <name evidence="2" type="ORF">SAMN05421538_104184</name>
</gene>